<name>A0A3E1RFJ9_9BURK</name>
<comment type="caution">
    <text evidence="2">The sequence shown here is derived from an EMBL/GenBank/DDBJ whole genome shotgun (WGS) entry which is preliminary data.</text>
</comment>
<accession>A0A3E1RFJ9</accession>
<keyword evidence="3" id="KW-1185">Reference proteome</keyword>
<dbReference type="Proteomes" id="UP000260665">
    <property type="component" value="Unassembled WGS sequence"/>
</dbReference>
<protein>
    <submittedName>
        <fullName evidence="2">Glycosyltransferase family 1 protein</fullName>
    </submittedName>
</protein>
<dbReference type="GO" id="GO:0016740">
    <property type="term" value="F:transferase activity"/>
    <property type="evidence" value="ECO:0007669"/>
    <property type="project" value="UniProtKB-KW"/>
</dbReference>
<dbReference type="AlphaFoldDB" id="A0A3E1RFJ9"/>
<dbReference type="EMBL" id="QFZK01000002">
    <property type="protein sequence ID" value="RFO98001.1"/>
    <property type="molecule type" value="Genomic_DNA"/>
</dbReference>
<organism evidence="2 3">
    <name type="scientific">Rhodoferax lacus</name>
    <dbReference type="NCBI Taxonomy" id="2184758"/>
    <lineage>
        <taxon>Bacteria</taxon>
        <taxon>Pseudomonadati</taxon>
        <taxon>Pseudomonadota</taxon>
        <taxon>Betaproteobacteria</taxon>
        <taxon>Burkholderiales</taxon>
        <taxon>Comamonadaceae</taxon>
        <taxon>Rhodoferax</taxon>
    </lineage>
</organism>
<gene>
    <name evidence="2" type="ORF">DIC66_04555</name>
</gene>
<dbReference type="InterPro" id="IPR055259">
    <property type="entry name" value="YkvP/CgeB_Glyco_trans-like"/>
</dbReference>
<evidence type="ECO:0000313" key="3">
    <source>
        <dbReference type="Proteomes" id="UP000260665"/>
    </source>
</evidence>
<reference evidence="2 3" key="1">
    <citation type="submission" date="2018-05" db="EMBL/GenBank/DDBJ databases">
        <title>Rhodoferax soyangensis sp.nov., isolated from an oligotrophic freshwater lake.</title>
        <authorList>
            <person name="Park M."/>
        </authorList>
    </citation>
    <scope>NUCLEOTIDE SEQUENCE [LARGE SCALE GENOMIC DNA]</scope>
    <source>
        <strain evidence="2 3">IMCC26218</strain>
    </source>
</reference>
<keyword evidence="2" id="KW-0808">Transferase</keyword>
<evidence type="ECO:0000259" key="1">
    <source>
        <dbReference type="Pfam" id="PF13524"/>
    </source>
</evidence>
<sequence length="347" mass="39379">MNATIMYAGQANPFVGWLAVDEFAELLAYYLDATLVSPKPIDQGRFANFVMGRSRFEPIESPGGDVLVVVARSPNDLNMAKSISGYRKKFAKIYGIITDSYHEEGYVDVTSEFDAVFVTAHGDMDYVKNKYKINVHQMYQGIDTLRWGPLASSIRSVDIVGFGRMPTAYQEKLIQAYHQPSNPYLYLHSPLGNVRGPTVGLERGMLFKLLQRSKISLAFNLHVGATGDRPISMMVTSRWLESMLSGCIVAGKRPVSRMADDMLSWENSTIELSDNANEAIEELDNILENEELYALQRMSNTYHVMTKHDWRFRLNDLGNSFQLSFNQHLLRDIEIVEYNSRAFVAHY</sequence>
<proteinExistence type="predicted"/>
<dbReference type="Pfam" id="PF13524">
    <property type="entry name" value="Glyco_trans_1_2"/>
    <property type="match status" value="1"/>
</dbReference>
<dbReference type="OrthoDB" id="9179640at2"/>
<evidence type="ECO:0000313" key="2">
    <source>
        <dbReference type="EMBL" id="RFO98001.1"/>
    </source>
</evidence>
<feature type="domain" description="Spore protein YkvP/CgeB glycosyl transferase-like" evidence="1">
    <location>
        <begin position="203"/>
        <end position="317"/>
    </location>
</feature>
<dbReference type="RefSeq" id="WP_117174528.1">
    <property type="nucleotide sequence ID" value="NZ_QFZK01000002.1"/>
</dbReference>